<dbReference type="Proteomes" id="UP000036681">
    <property type="component" value="Unplaced"/>
</dbReference>
<proteinExistence type="predicted"/>
<evidence type="ECO:0000256" key="1">
    <source>
        <dbReference type="SAM" id="Phobius"/>
    </source>
</evidence>
<dbReference type="WBParaSite" id="ALUE_0000261601-mRNA-1">
    <property type="protein sequence ID" value="ALUE_0000261601-mRNA-1"/>
    <property type="gene ID" value="ALUE_0000261601"/>
</dbReference>
<protein>
    <submittedName>
        <fullName evidence="3">Uncharacterized protein</fullName>
    </submittedName>
</protein>
<accession>A0A0M3HM71</accession>
<keyword evidence="1" id="KW-0812">Transmembrane</keyword>
<name>A0A0M3HM71_ASCLU</name>
<evidence type="ECO:0000313" key="3">
    <source>
        <dbReference type="WBParaSite" id="ALUE_0000261601-mRNA-1"/>
    </source>
</evidence>
<keyword evidence="2" id="KW-1185">Reference proteome</keyword>
<sequence>MPKDRVTNSHQGLLAHNALFVYCLLLLSAIRECD</sequence>
<feature type="transmembrane region" description="Helical" evidence="1">
    <location>
        <begin position="12"/>
        <end position="30"/>
    </location>
</feature>
<evidence type="ECO:0000313" key="2">
    <source>
        <dbReference type="Proteomes" id="UP000036681"/>
    </source>
</evidence>
<keyword evidence="1" id="KW-0472">Membrane</keyword>
<keyword evidence="1" id="KW-1133">Transmembrane helix</keyword>
<reference evidence="3" key="1">
    <citation type="submission" date="2017-02" db="UniProtKB">
        <authorList>
            <consortium name="WormBaseParasite"/>
        </authorList>
    </citation>
    <scope>IDENTIFICATION</scope>
</reference>
<dbReference type="AlphaFoldDB" id="A0A0M3HM71"/>
<organism evidence="2 3">
    <name type="scientific">Ascaris lumbricoides</name>
    <name type="common">Giant roundworm</name>
    <dbReference type="NCBI Taxonomy" id="6252"/>
    <lineage>
        <taxon>Eukaryota</taxon>
        <taxon>Metazoa</taxon>
        <taxon>Ecdysozoa</taxon>
        <taxon>Nematoda</taxon>
        <taxon>Chromadorea</taxon>
        <taxon>Rhabditida</taxon>
        <taxon>Spirurina</taxon>
        <taxon>Ascaridomorpha</taxon>
        <taxon>Ascaridoidea</taxon>
        <taxon>Ascarididae</taxon>
        <taxon>Ascaris</taxon>
    </lineage>
</organism>